<name>A0A803KU68_CHEQI</name>
<dbReference type="GO" id="GO:0005635">
    <property type="term" value="C:nuclear envelope"/>
    <property type="evidence" value="ECO:0007669"/>
    <property type="project" value="TreeGrafter"/>
</dbReference>
<dbReference type="SUPFAM" id="SSF48371">
    <property type="entry name" value="ARM repeat"/>
    <property type="match status" value="1"/>
</dbReference>
<dbReference type="Gramene" id="AUR62002576-RA">
    <property type="protein sequence ID" value="AUR62002576-RA:cds"/>
    <property type="gene ID" value="AUR62002576"/>
</dbReference>
<organism evidence="1 2">
    <name type="scientific">Chenopodium quinoa</name>
    <name type="common">Quinoa</name>
    <dbReference type="NCBI Taxonomy" id="63459"/>
    <lineage>
        <taxon>Eukaryota</taxon>
        <taxon>Viridiplantae</taxon>
        <taxon>Streptophyta</taxon>
        <taxon>Embryophyta</taxon>
        <taxon>Tracheophyta</taxon>
        <taxon>Spermatophyta</taxon>
        <taxon>Magnoliopsida</taxon>
        <taxon>eudicotyledons</taxon>
        <taxon>Gunneridae</taxon>
        <taxon>Pentapetalae</taxon>
        <taxon>Caryophyllales</taxon>
        <taxon>Chenopodiaceae</taxon>
        <taxon>Chenopodioideae</taxon>
        <taxon>Atripliceae</taxon>
        <taxon>Chenopodium</taxon>
    </lineage>
</organism>
<evidence type="ECO:0000313" key="2">
    <source>
        <dbReference type="Proteomes" id="UP000596660"/>
    </source>
</evidence>
<dbReference type="GO" id="GO:0006611">
    <property type="term" value="P:protein export from nucleus"/>
    <property type="evidence" value="ECO:0007669"/>
    <property type="project" value="TreeGrafter"/>
</dbReference>
<reference evidence="1" key="2">
    <citation type="submission" date="2021-03" db="UniProtKB">
        <authorList>
            <consortium name="EnsemblPlants"/>
        </authorList>
    </citation>
    <scope>IDENTIFICATION</scope>
</reference>
<reference evidence="1" key="1">
    <citation type="journal article" date="2017" name="Nature">
        <title>The genome of Chenopodium quinoa.</title>
        <authorList>
            <person name="Jarvis D.E."/>
            <person name="Ho Y.S."/>
            <person name="Lightfoot D.J."/>
            <person name="Schmoeckel S.M."/>
            <person name="Li B."/>
            <person name="Borm T.J.A."/>
            <person name="Ohyanagi H."/>
            <person name="Mineta K."/>
            <person name="Michell C.T."/>
            <person name="Saber N."/>
            <person name="Kharbatia N.M."/>
            <person name="Rupper R.R."/>
            <person name="Sharp A.R."/>
            <person name="Dally N."/>
            <person name="Boughton B.A."/>
            <person name="Woo Y.H."/>
            <person name="Gao G."/>
            <person name="Schijlen E.G.W.M."/>
            <person name="Guo X."/>
            <person name="Momin A.A."/>
            <person name="Negrao S."/>
            <person name="Al-Babili S."/>
            <person name="Gehring C."/>
            <person name="Roessner U."/>
            <person name="Jung C."/>
            <person name="Murphy K."/>
            <person name="Arold S.T."/>
            <person name="Gojobori T."/>
            <person name="van der Linden C.G."/>
            <person name="van Loo E.N."/>
            <person name="Jellen E.N."/>
            <person name="Maughan P.J."/>
            <person name="Tester M."/>
        </authorList>
    </citation>
    <scope>NUCLEOTIDE SEQUENCE [LARGE SCALE GENOMIC DNA]</scope>
    <source>
        <strain evidence="1">cv. PI 614886</strain>
    </source>
</reference>
<keyword evidence="2" id="KW-1185">Reference proteome</keyword>
<accession>A0A803KU68</accession>
<dbReference type="PANTHER" id="PTHR10997">
    <property type="entry name" value="IMPORTIN-7, 8, 11"/>
    <property type="match status" value="1"/>
</dbReference>
<protein>
    <recommendedName>
        <fullName evidence="3">ARM repeat superfamily protein</fullName>
    </recommendedName>
</protein>
<dbReference type="PANTHER" id="PTHR10997:SF29">
    <property type="entry name" value="ARM REPEAT SUPERFAMILY PROTEIN"/>
    <property type="match status" value="1"/>
</dbReference>
<dbReference type="Proteomes" id="UP000596660">
    <property type="component" value="Unplaced"/>
</dbReference>
<evidence type="ECO:0000313" key="1">
    <source>
        <dbReference type="EnsemblPlants" id="AUR62002576-RA:cds"/>
    </source>
</evidence>
<dbReference type="GO" id="GO:0005049">
    <property type="term" value="F:nuclear export signal receptor activity"/>
    <property type="evidence" value="ECO:0007669"/>
    <property type="project" value="TreeGrafter"/>
</dbReference>
<sequence>MLWFIIRSSTNNDALLELKVSELLLAWTEIIADWHSWEEVEDLAVFDCIKEVVNLETNLGLPNLFIAKMPPPPAPPVPEKSLIENIATFVSEAISQYPSAASRACACVHTLLHLPCYSSDTEEVRRSLVIAFSQAAASRFKDIQSKPCSLWKPLLLAVSSCYLYYPDAVQSVLEKVEKGGFILWVSAVNSISSISFTPNTTTESEIKLVVITLGKVVEQLLTVGSPTSGLLWECFSSLLSAFARLKEIQEANDLDEEIEDDSDDDVQEETEEEFLERYAEAAAALENGNLAEEGDLEDFDEELELGSLEELDPQIFLQSLLERYHQSIVQNQVLSPQLISSLRSLFPEFTGFGQ</sequence>
<dbReference type="GO" id="GO:0006606">
    <property type="term" value="P:protein import into nucleus"/>
    <property type="evidence" value="ECO:0007669"/>
    <property type="project" value="TreeGrafter"/>
</dbReference>
<proteinExistence type="predicted"/>
<dbReference type="AlphaFoldDB" id="A0A803KU68"/>
<dbReference type="InterPro" id="IPR016024">
    <property type="entry name" value="ARM-type_fold"/>
</dbReference>
<dbReference type="GO" id="GO:0005829">
    <property type="term" value="C:cytosol"/>
    <property type="evidence" value="ECO:0007669"/>
    <property type="project" value="TreeGrafter"/>
</dbReference>
<dbReference type="EnsemblPlants" id="AUR62002576-RA">
    <property type="protein sequence ID" value="AUR62002576-RA:cds"/>
    <property type="gene ID" value="AUR62002576"/>
</dbReference>
<evidence type="ECO:0008006" key="3">
    <source>
        <dbReference type="Google" id="ProtNLM"/>
    </source>
</evidence>